<name>A0A4D6LP30_VIGUN</name>
<accession>A0A4D6LP30</accession>
<dbReference type="EMBL" id="CP039348">
    <property type="protein sequence ID" value="QCD90178.1"/>
    <property type="molecule type" value="Genomic_DNA"/>
</dbReference>
<dbReference type="AlphaFoldDB" id="A0A4D6LP30"/>
<reference evidence="1 2" key="1">
    <citation type="submission" date="2019-04" db="EMBL/GenBank/DDBJ databases">
        <title>An improved genome assembly and genetic linkage map for asparagus bean, Vigna unguiculata ssp. sesquipedialis.</title>
        <authorList>
            <person name="Xia Q."/>
            <person name="Zhang R."/>
            <person name="Dong Y."/>
        </authorList>
    </citation>
    <scope>NUCLEOTIDE SEQUENCE [LARGE SCALE GENOMIC DNA]</scope>
    <source>
        <tissue evidence="1">Leaf</tissue>
    </source>
</reference>
<gene>
    <name evidence="1" type="ORF">DEO72_LG4g1133</name>
</gene>
<proteinExistence type="predicted"/>
<keyword evidence="2" id="KW-1185">Reference proteome</keyword>
<protein>
    <submittedName>
        <fullName evidence="1">Uncharacterized protein</fullName>
    </submittedName>
</protein>
<dbReference type="Proteomes" id="UP000501690">
    <property type="component" value="Linkage Group LG4"/>
</dbReference>
<evidence type="ECO:0000313" key="2">
    <source>
        <dbReference type="Proteomes" id="UP000501690"/>
    </source>
</evidence>
<organism evidence="1 2">
    <name type="scientific">Vigna unguiculata</name>
    <name type="common">Cowpea</name>
    <dbReference type="NCBI Taxonomy" id="3917"/>
    <lineage>
        <taxon>Eukaryota</taxon>
        <taxon>Viridiplantae</taxon>
        <taxon>Streptophyta</taxon>
        <taxon>Embryophyta</taxon>
        <taxon>Tracheophyta</taxon>
        <taxon>Spermatophyta</taxon>
        <taxon>Magnoliopsida</taxon>
        <taxon>eudicotyledons</taxon>
        <taxon>Gunneridae</taxon>
        <taxon>Pentapetalae</taxon>
        <taxon>rosids</taxon>
        <taxon>fabids</taxon>
        <taxon>Fabales</taxon>
        <taxon>Fabaceae</taxon>
        <taxon>Papilionoideae</taxon>
        <taxon>50 kb inversion clade</taxon>
        <taxon>NPAAA clade</taxon>
        <taxon>indigoferoid/millettioid clade</taxon>
        <taxon>Phaseoleae</taxon>
        <taxon>Vigna</taxon>
    </lineage>
</organism>
<sequence>MLLFVKGELDGVVGHGGFNVRVGGDVVARSLRCWRILFPASCTPVRFMDSKVRVHESRFGGSMMVQRGCAMVGSGRVACAPATLLFCALLQVGGAVDENS</sequence>
<evidence type="ECO:0000313" key="1">
    <source>
        <dbReference type="EMBL" id="QCD90178.1"/>
    </source>
</evidence>